<gene>
    <name evidence="2" type="ORF">XNOV1_A007992</name>
</gene>
<feature type="compositionally biased region" description="Basic and acidic residues" evidence="1">
    <location>
        <begin position="41"/>
        <end position="60"/>
    </location>
</feature>
<accession>A0AAV1GX89</accession>
<dbReference type="EMBL" id="OY660879">
    <property type="protein sequence ID" value="CAJ1076667.1"/>
    <property type="molecule type" value="Genomic_DNA"/>
</dbReference>
<feature type="compositionally biased region" description="Basic and acidic residues" evidence="1">
    <location>
        <begin position="12"/>
        <end position="30"/>
    </location>
</feature>
<dbReference type="AlphaFoldDB" id="A0AAV1GX89"/>
<name>A0AAV1GX89_XYRNO</name>
<sequence length="60" mass="6798">DPSPLTSPGRQEVTDRQKKKERGAPGRRETAGSGEEEEEDHVLQEMSRHSEIMLEDKADH</sequence>
<feature type="non-terminal residue" evidence="2">
    <location>
        <position position="1"/>
    </location>
</feature>
<keyword evidence="3" id="KW-1185">Reference proteome</keyword>
<evidence type="ECO:0000256" key="1">
    <source>
        <dbReference type="SAM" id="MobiDB-lite"/>
    </source>
</evidence>
<proteinExistence type="predicted"/>
<evidence type="ECO:0000313" key="3">
    <source>
        <dbReference type="Proteomes" id="UP001178508"/>
    </source>
</evidence>
<protein>
    <submittedName>
        <fullName evidence="2">Uncharacterized protein</fullName>
    </submittedName>
</protein>
<feature type="region of interest" description="Disordered" evidence="1">
    <location>
        <begin position="1"/>
        <end position="60"/>
    </location>
</feature>
<evidence type="ECO:0000313" key="2">
    <source>
        <dbReference type="EMBL" id="CAJ1076667.1"/>
    </source>
</evidence>
<reference evidence="2" key="1">
    <citation type="submission" date="2023-08" db="EMBL/GenBank/DDBJ databases">
        <authorList>
            <person name="Alioto T."/>
            <person name="Alioto T."/>
            <person name="Gomez Garrido J."/>
        </authorList>
    </citation>
    <scope>NUCLEOTIDE SEQUENCE</scope>
</reference>
<organism evidence="2 3">
    <name type="scientific">Xyrichtys novacula</name>
    <name type="common">Pearly razorfish</name>
    <name type="synonym">Hemipteronotus novacula</name>
    <dbReference type="NCBI Taxonomy" id="13765"/>
    <lineage>
        <taxon>Eukaryota</taxon>
        <taxon>Metazoa</taxon>
        <taxon>Chordata</taxon>
        <taxon>Craniata</taxon>
        <taxon>Vertebrata</taxon>
        <taxon>Euteleostomi</taxon>
        <taxon>Actinopterygii</taxon>
        <taxon>Neopterygii</taxon>
        <taxon>Teleostei</taxon>
        <taxon>Neoteleostei</taxon>
        <taxon>Acanthomorphata</taxon>
        <taxon>Eupercaria</taxon>
        <taxon>Labriformes</taxon>
        <taxon>Labridae</taxon>
        <taxon>Xyrichtys</taxon>
    </lineage>
</organism>
<dbReference type="Proteomes" id="UP001178508">
    <property type="component" value="Chromosome 16"/>
</dbReference>